<evidence type="ECO:0000313" key="4">
    <source>
        <dbReference type="Proteomes" id="UP000825935"/>
    </source>
</evidence>
<comment type="caution">
    <text evidence="3">The sequence shown here is derived from an EMBL/GenBank/DDBJ whole genome shotgun (WGS) entry which is preliminary data.</text>
</comment>
<feature type="region of interest" description="Disordered" evidence="2">
    <location>
        <begin position="129"/>
        <end position="201"/>
    </location>
</feature>
<feature type="compositionally biased region" description="Low complexity" evidence="2">
    <location>
        <begin position="531"/>
        <end position="545"/>
    </location>
</feature>
<dbReference type="Proteomes" id="UP000825935">
    <property type="component" value="Chromosome 32"/>
</dbReference>
<evidence type="ECO:0000313" key="3">
    <source>
        <dbReference type="EMBL" id="KAH7286783.1"/>
    </source>
</evidence>
<feature type="compositionally biased region" description="Polar residues" evidence="2">
    <location>
        <begin position="599"/>
        <end position="609"/>
    </location>
</feature>
<proteinExistence type="predicted"/>
<sequence>MEDAVQTIPSTLDPSSGSALLESPLPICSRGSSEEKDSTTMTIEFLRARLLSERSVSRAARQRAQQLAKKVLELEEQLEAEMQVRRKLEADRLEILSKYRAELNEEFDDVFASGFGEDYGRDGVDAEFHNSRMHDMNGGNATPSASNQPQGRTSNHRAELSDMGISPQQIDCEEPNDDEDDADEMDNRDKEKGGLSWGRQKGSRKDFLYSTDWLGRNILQRSMMSNEGDSSQKKWAGKSVRQIRKKDNRHYDVENGQTQAFEESDDKAGRGMRDQISCEDEREPDVEMVLEQQAEFIEKYEAEENAQRAWEAKYKEERALHASGNVEGQSYPSVKADTKKHSHSVNRDLGTKNEDTNLVVTEQSVSMQLLNDSTSKHSRKVHPEDSNVNLEVAQTHSESEPAVISSNGIHCGVGLQEEIVNITEADAEFRNRLEASSQDSSTGIDAKKAGELLVEHGEEPANKGKYNKRMSSSFRFAVFTDSEVPINSSPDMPGFRSCKQVGEKTDTPVLDSSEGTSEQRPDFDSYSFVHQGASSASFAGGTSQQPSVKLDDSNPFKPVDYIITRELESEEILKGTAEGLPEREGSIFHSTENHPPESSVVTGSSNPNPQGRDKHISNSPSPEVAKDPGSSQCVWQQLPGMPPGYSEHGRLPSRDFDRVPSSDFSMYPDPRSGMHGPPLNASIHENGNSVNNYGLVDNVDRVADVLRALQLAKLQIQSSAEQDVSIPGHRDDYDGKDPFYAEISPFPVSYPAFRPHYAAYPQPPRRPMPFDYNMHGWGTPALSGYGLDSSRTRGITSQLNYPPQMMENQNLWPQSPLHDPHVSNMYHYDSRYYR</sequence>
<protein>
    <submittedName>
        <fullName evidence="3">Uncharacterized protein</fullName>
    </submittedName>
</protein>
<feature type="region of interest" description="Disordered" evidence="2">
    <location>
        <begin position="325"/>
        <end position="350"/>
    </location>
</feature>
<dbReference type="OrthoDB" id="1939754at2759"/>
<keyword evidence="4" id="KW-1185">Reference proteome</keyword>
<gene>
    <name evidence="3" type="ORF">KP509_32G022700</name>
</gene>
<feature type="region of interest" description="Disordered" evidence="2">
    <location>
        <begin position="586"/>
        <end position="663"/>
    </location>
</feature>
<evidence type="ECO:0000256" key="1">
    <source>
        <dbReference type="SAM" id="Coils"/>
    </source>
</evidence>
<feature type="compositionally biased region" description="Basic and acidic residues" evidence="2">
    <location>
        <begin position="647"/>
        <end position="660"/>
    </location>
</feature>
<feature type="compositionally biased region" description="Acidic residues" evidence="2">
    <location>
        <begin position="171"/>
        <end position="184"/>
    </location>
</feature>
<feature type="compositionally biased region" description="Basic and acidic residues" evidence="2">
    <location>
        <begin position="586"/>
        <end position="595"/>
    </location>
</feature>
<feature type="compositionally biased region" description="Polar residues" evidence="2">
    <location>
        <begin position="139"/>
        <end position="153"/>
    </location>
</feature>
<organism evidence="3 4">
    <name type="scientific">Ceratopteris richardii</name>
    <name type="common">Triangle waterfern</name>
    <dbReference type="NCBI Taxonomy" id="49495"/>
    <lineage>
        <taxon>Eukaryota</taxon>
        <taxon>Viridiplantae</taxon>
        <taxon>Streptophyta</taxon>
        <taxon>Embryophyta</taxon>
        <taxon>Tracheophyta</taxon>
        <taxon>Polypodiopsida</taxon>
        <taxon>Polypodiidae</taxon>
        <taxon>Polypodiales</taxon>
        <taxon>Pteridineae</taxon>
        <taxon>Pteridaceae</taxon>
        <taxon>Parkerioideae</taxon>
        <taxon>Ceratopteris</taxon>
    </lineage>
</organism>
<dbReference type="EMBL" id="CM035437">
    <property type="protein sequence ID" value="KAH7286783.1"/>
    <property type="molecule type" value="Genomic_DNA"/>
</dbReference>
<name>A0A8T2QTV0_CERRI</name>
<feature type="region of interest" description="Disordered" evidence="2">
    <location>
        <begin position="224"/>
        <end position="285"/>
    </location>
</feature>
<feature type="region of interest" description="Disordered" evidence="2">
    <location>
        <begin position="486"/>
        <end position="556"/>
    </location>
</feature>
<dbReference type="AlphaFoldDB" id="A0A8T2QTV0"/>
<dbReference type="PANTHER" id="PTHR33701:SF2">
    <property type="entry name" value="TRANSMEMBRANE PROTEIN"/>
    <property type="match status" value="1"/>
</dbReference>
<dbReference type="PANTHER" id="PTHR33701">
    <property type="entry name" value="TRANSMEMBRANE PROTEIN"/>
    <property type="match status" value="1"/>
</dbReference>
<accession>A0A8T2QTV0</accession>
<keyword evidence="1" id="KW-0175">Coiled coil</keyword>
<feature type="coiled-coil region" evidence="1">
    <location>
        <begin position="57"/>
        <end position="91"/>
    </location>
</feature>
<feature type="region of interest" description="Disordered" evidence="2">
    <location>
        <begin position="1"/>
        <end position="36"/>
    </location>
</feature>
<reference evidence="3" key="1">
    <citation type="submission" date="2021-08" db="EMBL/GenBank/DDBJ databases">
        <title>WGS assembly of Ceratopteris richardii.</title>
        <authorList>
            <person name="Marchant D.B."/>
            <person name="Chen G."/>
            <person name="Jenkins J."/>
            <person name="Shu S."/>
            <person name="Leebens-Mack J."/>
            <person name="Grimwood J."/>
            <person name="Schmutz J."/>
            <person name="Soltis P."/>
            <person name="Soltis D."/>
            <person name="Chen Z.-H."/>
        </authorList>
    </citation>
    <scope>NUCLEOTIDE SEQUENCE</scope>
    <source>
        <strain evidence="3">Whitten #5841</strain>
        <tissue evidence="3">Leaf</tissue>
    </source>
</reference>
<feature type="compositionally biased region" description="Polar residues" evidence="2">
    <location>
        <begin position="7"/>
        <end position="18"/>
    </location>
</feature>
<evidence type="ECO:0000256" key="2">
    <source>
        <dbReference type="SAM" id="MobiDB-lite"/>
    </source>
</evidence>